<reference evidence="5" key="2">
    <citation type="submission" date="2020-09" db="EMBL/GenBank/DDBJ databases">
        <authorList>
            <person name="Sun Q."/>
            <person name="Zhou Y."/>
        </authorList>
    </citation>
    <scope>NUCLEOTIDE SEQUENCE</scope>
    <source>
        <strain evidence="5">CGMCC 1.15330</strain>
    </source>
</reference>
<feature type="domain" description="HTH gntR-type" evidence="4">
    <location>
        <begin position="1"/>
        <end position="50"/>
    </location>
</feature>
<dbReference type="GO" id="GO:0003700">
    <property type="term" value="F:DNA-binding transcription factor activity"/>
    <property type="evidence" value="ECO:0007669"/>
    <property type="project" value="InterPro"/>
</dbReference>
<gene>
    <name evidence="5" type="ORF">GCM10011380_12130</name>
</gene>
<dbReference type="SUPFAM" id="SSF48008">
    <property type="entry name" value="GntR ligand-binding domain-like"/>
    <property type="match status" value="1"/>
</dbReference>
<dbReference type="Pfam" id="PF00392">
    <property type="entry name" value="GntR"/>
    <property type="match status" value="1"/>
</dbReference>
<dbReference type="InterPro" id="IPR036388">
    <property type="entry name" value="WH-like_DNA-bd_sf"/>
</dbReference>
<evidence type="ECO:0000313" key="5">
    <source>
        <dbReference type="EMBL" id="GGB24005.1"/>
    </source>
</evidence>
<dbReference type="GO" id="GO:0003677">
    <property type="term" value="F:DNA binding"/>
    <property type="evidence" value="ECO:0007669"/>
    <property type="project" value="UniProtKB-KW"/>
</dbReference>
<comment type="caution">
    <text evidence="5">The sequence shown here is derived from an EMBL/GenBank/DDBJ whole genome shotgun (WGS) entry which is preliminary data.</text>
</comment>
<dbReference type="InterPro" id="IPR008920">
    <property type="entry name" value="TF_FadR/GntR_C"/>
</dbReference>
<evidence type="ECO:0000313" key="6">
    <source>
        <dbReference type="Proteomes" id="UP000623067"/>
    </source>
</evidence>
<proteinExistence type="predicted"/>
<dbReference type="PROSITE" id="PS50949">
    <property type="entry name" value="HTH_GNTR"/>
    <property type="match status" value="1"/>
</dbReference>
<accession>A0A916SZ18</accession>
<organism evidence="5 6">
    <name type="scientific">Sphingomonas metalli</name>
    <dbReference type="NCBI Taxonomy" id="1779358"/>
    <lineage>
        <taxon>Bacteria</taxon>
        <taxon>Pseudomonadati</taxon>
        <taxon>Pseudomonadota</taxon>
        <taxon>Alphaproteobacteria</taxon>
        <taxon>Sphingomonadales</taxon>
        <taxon>Sphingomonadaceae</taxon>
        <taxon>Sphingomonas</taxon>
    </lineage>
</organism>
<reference evidence="5" key="1">
    <citation type="journal article" date="2014" name="Int. J. Syst. Evol. Microbiol.">
        <title>Complete genome sequence of Corynebacterium casei LMG S-19264T (=DSM 44701T), isolated from a smear-ripened cheese.</title>
        <authorList>
            <consortium name="US DOE Joint Genome Institute (JGI-PGF)"/>
            <person name="Walter F."/>
            <person name="Albersmeier A."/>
            <person name="Kalinowski J."/>
            <person name="Ruckert C."/>
        </authorList>
    </citation>
    <scope>NUCLEOTIDE SEQUENCE</scope>
    <source>
        <strain evidence="5">CGMCC 1.15330</strain>
    </source>
</reference>
<keyword evidence="1" id="KW-0805">Transcription regulation</keyword>
<dbReference type="AlphaFoldDB" id="A0A916SZ18"/>
<dbReference type="PANTHER" id="PTHR43537">
    <property type="entry name" value="TRANSCRIPTIONAL REGULATOR, GNTR FAMILY"/>
    <property type="match status" value="1"/>
</dbReference>
<keyword evidence="3" id="KW-0804">Transcription</keyword>
<keyword evidence="6" id="KW-1185">Reference proteome</keyword>
<dbReference type="Gene3D" id="1.10.10.10">
    <property type="entry name" value="Winged helix-like DNA-binding domain superfamily/Winged helix DNA-binding domain"/>
    <property type="match status" value="1"/>
</dbReference>
<dbReference type="InterPro" id="IPR036390">
    <property type="entry name" value="WH_DNA-bd_sf"/>
</dbReference>
<dbReference type="EMBL" id="BMIH01000001">
    <property type="protein sequence ID" value="GGB24005.1"/>
    <property type="molecule type" value="Genomic_DNA"/>
</dbReference>
<protein>
    <recommendedName>
        <fullName evidence="4">HTH gntR-type domain-containing protein</fullName>
    </recommendedName>
</protein>
<dbReference type="Pfam" id="PF07729">
    <property type="entry name" value="FCD"/>
    <property type="match status" value="1"/>
</dbReference>
<keyword evidence="2" id="KW-0238">DNA-binding</keyword>
<dbReference type="PANTHER" id="PTHR43537:SF49">
    <property type="entry name" value="TRANSCRIPTIONAL REGULATORY PROTEIN"/>
    <property type="match status" value="1"/>
</dbReference>
<dbReference type="Proteomes" id="UP000623067">
    <property type="component" value="Unassembled WGS sequence"/>
</dbReference>
<evidence type="ECO:0000259" key="4">
    <source>
        <dbReference type="PROSITE" id="PS50949"/>
    </source>
</evidence>
<evidence type="ECO:0000256" key="3">
    <source>
        <dbReference type="ARBA" id="ARBA00023163"/>
    </source>
</evidence>
<name>A0A916SZ18_9SPHN</name>
<dbReference type="SUPFAM" id="SSF46785">
    <property type="entry name" value="Winged helix' DNA-binding domain"/>
    <property type="match status" value="1"/>
</dbReference>
<sequence>MAAPGQRLIEADITREIGASRSRIRDAFRRLEAEGLIVVEAFRGASVRRHSRSDIRELYRARMALEGMAAHDFAVEGTAGEKAALQTIQRDLDIAAAAGDHMAFARCNDAWHHAIIAGGHNAYVGRFLEYLRVPVYRLLFTSFYNSERIRMANTSHQRVTAAIISEDGPGAEAAMRAHIAEGLEALSGLMAASD</sequence>
<evidence type="ECO:0000256" key="2">
    <source>
        <dbReference type="ARBA" id="ARBA00023125"/>
    </source>
</evidence>
<dbReference type="Gene3D" id="1.20.120.530">
    <property type="entry name" value="GntR ligand-binding domain-like"/>
    <property type="match status" value="1"/>
</dbReference>
<dbReference type="SMART" id="SM00895">
    <property type="entry name" value="FCD"/>
    <property type="match status" value="1"/>
</dbReference>
<dbReference type="InterPro" id="IPR000524">
    <property type="entry name" value="Tscrpt_reg_HTH_GntR"/>
</dbReference>
<evidence type="ECO:0000256" key="1">
    <source>
        <dbReference type="ARBA" id="ARBA00023015"/>
    </source>
</evidence>
<dbReference type="InterPro" id="IPR011711">
    <property type="entry name" value="GntR_C"/>
</dbReference>